<keyword evidence="2" id="KW-1185">Reference proteome</keyword>
<dbReference type="OMA" id="FEYRIFR"/>
<evidence type="ECO:0000313" key="1">
    <source>
        <dbReference type="EMBL" id="EPB92879.1"/>
    </source>
</evidence>
<dbReference type="InParanoid" id="S2JSH7"/>
<dbReference type="AlphaFoldDB" id="S2JSH7"/>
<name>S2JSH7_MUCC1</name>
<dbReference type="OrthoDB" id="2278845at2759"/>
<protein>
    <submittedName>
        <fullName evidence="1">Uncharacterized protein</fullName>
    </submittedName>
</protein>
<gene>
    <name evidence="1" type="ORF">HMPREF1544_00318</name>
</gene>
<dbReference type="Proteomes" id="UP000014254">
    <property type="component" value="Unassembled WGS sequence"/>
</dbReference>
<reference evidence="2" key="1">
    <citation type="submission" date="2013-05" db="EMBL/GenBank/DDBJ databases">
        <title>The Genome sequence of Mucor circinelloides f. circinelloides 1006PhL.</title>
        <authorList>
            <consortium name="The Broad Institute Genomics Platform"/>
            <person name="Cuomo C."/>
            <person name="Earl A."/>
            <person name="Findley K."/>
            <person name="Lee S.C."/>
            <person name="Walker B."/>
            <person name="Young S."/>
            <person name="Zeng Q."/>
            <person name="Gargeya S."/>
            <person name="Fitzgerald M."/>
            <person name="Haas B."/>
            <person name="Abouelleil A."/>
            <person name="Allen A.W."/>
            <person name="Alvarado L."/>
            <person name="Arachchi H.M."/>
            <person name="Berlin A.M."/>
            <person name="Chapman S.B."/>
            <person name="Gainer-Dewar J."/>
            <person name="Goldberg J."/>
            <person name="Griggs A."/>
            <person name="Gujja S."/>
            <person name="Hansen M."/>
            <person name="Howarth C."/>
            <person name="Imamovic A."/>
            <person name="Ireland A."/>
            <person name="Larimer J."/>
            <person name="McCowan C."/>
            <person name="Murphy C."/>
            <person name="Pearson M."/>
            <person name="Poon T.W."/>
            <person name="Priest M."/>
            <person name="Roberts A."/>
            <person name="Saif S."/>
            <person name="Shea T."/>
            <person name="Sisk P."/>
            <person name="Sykes S."/>
            <person name="Wortman J."/>
            <person name="Nusbaum C."/>
            <person name="Birren B."/>
        </authorList>
    </citation>
    <scope>NUCLEOTIDE SEQUENCE [LARGE SCALE GENOMIC DNA]</scope>
    <source>
        <strain evidence="2">1006PhL</strain>
    </source>
</reference>
<evidence type="ECO:0000313" key="2">
    <source>
        <dbReference type="Proteomes" id="UP000014254"/>
    </source>
</evidence>
<accession>S2JSH7</accession>
<dbReference type="VEuPathDB" id="FungiDB:HMPREF1544_00318"/>
<dbReference type="EMBL" id="KE123897">
    <property type="protein sequence ID" value="EPB92879.1"/>
    <property type="molecule type" value="Genomic_DNA"/>
</dbReference>
<organism evidence="1 2">
    <name type="scientific">Mucor circinelloides f. circinelloides (strain 1006PhL)</name>
    <name type="common">Mucormycosis agent</name>
    <name type="synonym">Calyptromyces circinelloides</name>
    <dbReference type="NCBI Taxonomy" id="1220926"/>
    <lineage>
        <taxon>Eukaryota</taxon>
        <taxon>Fungi</taxon>
        <taxon>Fungi incertae sedis</taxon>
        <taxon>Mucoromycota</taxon>
        <taxon>Mucoromycotina</taxon>
        <taxon>Mucoromycetes</taxon>
        <taxon>Mucorales</taxon>
        <taxon>Mucorineae</taxon>
        <taxon>Mucoraceae</taxon>
        <taxon>Mucor</taxon>
    </lineage>
</organism>
<proteinExistence type="predicted"/>
<sequence length="112" mass="12717">MSNWPEADILHNVWPFAYRASKDREIQACLGELCSVAVALGKNKDRSLEAKEKRPRKAMGAKVDILFKVSNKEIGSAEIRKHNVIRIDDKPVHEGRHRECSLCVLYYASPIV</sequence>